<keyword evidence="2" id="KW-1185">Reference proteome</keyword>
<name>A0A1M5MMU7_9GAMM</name>
<dbReference type="AlphaFoldDB" id="A0A1M5MMU7"/>
<gene>
    <name evidence="1" type="ORF">SAMN02745753_04494</name>
</gene>
<evidence type="ECO:0000313" key="2">
    <source>
        <dbReference type="Proteomes" id="UP000184517"/>
    </source>
</evidence>
<dbReference type="RefSeq" id="WP_100187815.1">
    <property type="nucleotide sequence ID" value="NZ_FQVF01000030.1"/>
</dbReference>
<dbReference type="InterPro" id="IPR020353">
    <property type="entry name" value="Toxin_YafO"/>
</dbReference>
<dbReference type="Proteomes" id="UP000184517">
    <property type="component" value="Unassembled WGS sequence"/>
</dbReference>
<accession>A0A1M5MMU7</accession>
<dbReference type="OrthoDB" id="6868948at2"/>
<protein>
    <submittedName>
        <fullName evidence="1">Toxin YafO, type II toxin-antitoxin system</fullName>
    </submittedName>
</protein>
<evidence type="ECO:0000313" key="1">
    <source>
        <dbReference type="EMBL" id="SHG78628.1"/>
    </source>
</evidence>
<sequence length="139" mass="16496">MAIVQTASIFRMAPDWELHKNTFESYKLNGEQPDFYGRDASLSHPHVHHIHLAQTQELANLWAKRHPRIDQVYYRTTRMGDPDNDYWLIYAFDDFEEKYLLLTILGPDAHNNVQWRAYLTSLYTQFVEPWINGKLDDVV</sequence>
<dbReference type="EMBL" id="FQVF01000030">
    <property type="protein sequence ID" value="SHG78628.1"/>
    <property type="molecule type" value="Genomic_DNA"/>
</dbReference>
<reference evidence="2" key="1">
    <citation type="submission" date="2016-11" db="EMBL/GenBank/DDBJ databases">
        <authorList>
            <person name="Varghese N."/>
            <person name="Submissions S."/>
        </authorList>
    </citation>
    <scope>NUCLEOTIDE SEQUENCE [LARGE SCALE GENOMIC DNA]</scope>
    <source>
        <strain evidence="2">DSM 16579</strain>
    </source>
</reference>
<proteinExistence type="predicted"/>
<organism evidence="1 2">
    <name type="scientific">Marinomonas polaris DSM 16579</name>
    <dbReference type="NCBI Taxonomy" id="1122206"/>
    <lineage>
        <taxon>Bacteria</taxon>
        <taxon>Pseudomonadati</taxon>
        <taxon>Pseudomonadota</taxon>
        <taxon>Gammaproteobacteria</taxon>
        <taxon>Oceanospirillales</taxon>
        <taxon>Oceanospirillaceae</taxon>
        <taxon>Marinomonas</taxon>
    </lineage>
</organism>
<dbReference type="Pfam" id="PF13957">
    <property type="entry name" value="YafO_toxin"/>
    <property type="match status" value="1"/>
</dbReference>